<dbReference type="GO" id="GO:0004106">
    <property type="term" value="F:chorismate mutase activity"/>
    <property type="evidence" value="ECO:0007669"/>
    <property type="project" value="UniProtKB-EC"/>
</dbReference>
<proteinExistence type="predicted"/>
<dbReference type="PANTHER" id="PTHR38041">
    <property type="entry name" value="CHORISMATE MUTASE"/>
    <property type="match status" value="1"/>
</dbReference>
<dbReference type="Pfam" id="PF01817">
    <property type="entry name" value="CM_2"/>
    <property type="match status" value="1"/>
</dbReference>
<dbReference type="InterPro" id="IPR036979">
    <property type="entry name" value="CM_dom_sf"/>
</dbReference>
<evidence type="ECO:0000256" key="1">
    <source>
        <dbReference type="ARBA" id="ARBA00004817"/>
    </source>
</evidence>
<keyword evidence="4 7" id="KW-0413">Isomerase</keyword>
<evidence type="ECO:0000256" key="5">
    <source>
        <dbReference type="SAM" id="SignalP"/>
    </source>
</evidence>
<dbReference type="InterPro" id="IPR002701">
    <property type="entry name" value="CM_II_prokaryot"/>
</dbReference>
<reference evidence="7 8" key="1">
    <citation type="submission" date="2019-08" db="EMBL/GenBank/DDBJ databases">
        <title>Five species of Acinetobacter isolated from floral nectar and animal pollinators.</title>
        <authorList>
            <person name="Hendry T.A."/>
        </authorList>
    </citation>
    <scope>NUCLEOTIDE SEQUENCE [LARGE SCALE GENOMIC DNA]</scope>
    <source>
        <strain evidence="7 8">MD18.27</strain>
    </source>
</reference>
<evidence type="ECO:0000313" key="7">
    <source>
        <dbReference type="EMBL" id="MEB5476269.1"/>
    </source>
</evidence>
<dbReference type="EMBL" id="VTDN01000003">
    <property type="protein sequence ID" value="MEB5476269.1"/>
    <property type="molecule type" value="Genomic_DNA"/>
</dbReference>
<dbReference type="Gene3D" id="1.20.59.10">
    <property type="entry name" value="Chorismate mutase"/>
    <property type="match status" value="1"/>
</dbReference>
<evidence type="ECO:0000259" key="6">
    <source>
        <dbReference type="PROSITE" id="PS51168"/>
    </source>
</evidence>
<comment type="caution">
    <text evidence="7">The sequence shown here is derived from an EMBL/GenBank/DDBJ whole genome shotgun (WGS) entry which is preliminary data.</text>
</comment>
<organism evidence="7 8">
    <name type="scientific">Acinetobacter pollinis</name>
    <dbReference type="NCBI Taxonomy" id="2605270"/>
    <lineage>
        <taxon>Bacteria</taxon>
        <taxon>Pseudomonadati</taxon>
        <taxon>Pseudomonadota</taxon>
        <taxon>Gammaproteobacteria</taxon>
        <taxon>Moraxellales</taxon>
        <taxon>Moraxellaceae</taxon>
        <taxon>Acinetobacter</taxon>
    </lineage>
</organism>
<protein>
    <recommendedName>
        <fullName evidence="2">chorismate mutase</fullName>
        <ecNumber evidence="2">5.4.99.5</ecNumber>
    </recommendedName>
</protein>
<dbReference type="SUPFAM" id="SSF48600">
    <property type="entry name" value="Chorismate mutase II"/>
    <property type="match status" value="1"/>
</dbReference>
<dbReference type="InterPro" id="IPR036263">
    <property type="entry name" value="Chorismate_II_sf"/>
</dbReference>
<accession>A0ABU6DT07</accession>
<dbReference type="EC" id="5.4.99.5" evidence="2"/>
<keyword evidence="3 5" id="KW-0732">Signal</keyword>
<dbReference type="NCBIfam" id="TIGR01806">
    <property type="entry name" value="CM_mono2"/>
    <property type="match status" value="1"/>
</dbReference>
<feature type="chain" id="PRO_5047456043" description="chorismate mutase" evidence="5">
    <location>
        <begin position="20"/>
        <end position="174"/>
    </location>
</feature>
<sequence>MRKIFFLLCSLFISVHAFSASNNNLFNLMNQRLSFMPDVAANKYLTHQPVEVLEQEQKVLERTLNIADQEGLDADSVKPFVIAQMNVAKAIQYRYIADWLSQPNIQLNPQSLDAVRVHISNLTVEMMKQIAVSLKTKDKSICNSRRFMHDVKFNHLTKSDQQYLFTTLQNIKLK</sequence>
<dbReference type="InterPro" id="IPR008240">
    <property type="entry name" value="Chorismate_mutase_periplasmic"/>
</dbReference>
<feature type="signal peptide" evidence="5">
    <location>
        <begin position="1"/>
        <end position="19"/>
    </location>
</feature>
<name>A0ABU6DT07_9GAMM</name>
<dbReference type="PANTHER" id="PTHR38041:SF2">
    <property type="entry name" value="SECRETED CHORISMATE MUTASE"/>
    <property type="match status" value="1"/>
</dbReference>
<evidence type="ECO:0000313" key="8">
    <source>
        <dbReference type="Proteomes" id="UP001339883"/>
    </source>
</evidence>
<dbReference type="Proteomes" id="UP001339883">
    <property type="component" value="Unassembled WGS sequence"/>
</dbReference>
<gene>
    <name evidence="7" type="ORF">I2F25_04245</name>
</gene>
<dbReference type="SMART" id="SM00830">
    <property type="entry name" value="CM_2"/>
    <property type="match status" value="1"/>
</dbReference>
<evidence type="ECO:0000256" key="2">
    <source>
        <dbReference type="ARBA" id="ARBA00012404"/>
    </source>
</evidence>
<dbReference type="RefSeq" id="WP_325774820.1">
    <property type="nucleotide sequence ID" value="NZ_VTDN01000003.1"/>
</dbReference>
<dbReference type="PROSITE" id="PS51168">
    <property type="entry name" value="CHORISMATE_MUT_2"/>
    <property type="match status" value="1"/>
</dbReference>
<evidence type="ECO:0000256" key="3">
    <source>
        <dbReference type="ARBA" id="ARBA00022729"/>
    </source>
</evidence>
<evidence type="ECO:0000256" key="4">
    <source>
        <dbReference type="ARBA" id="ARBA00023235"/>
    </source>
</evidence>
<dbReference type="InterPro" id="IPR051331">
    <property type="entry name" value="Chorismate_mutase-related"/>
</dbReference>
<comment type="pathway">
    <text evidence="1">Metabolic intermediate biosynthesis; prephenate biosynthesis; prephenate from chorismate: step 1/1.</text>
</comment>
<dbReference type="NCBIfam" id="NF005965">
    <property type="entry name" value="PRK08055.1"/>
    <property type="match status" value="1"/>
</dbReference>
<feature type="domain" description="Chorismate mutase" evidence="6">
    <location>
        <begin position="2"/>
        <end position="96"/>
    </location>
</feature>
<keyword evidence="8" id="KW-1185">Reference proteome</keyword>